<dbReference type="RefSeq" id="WP_203168678.1">
    <property type="nucleotide sequence ID" value="NZ_JAEVLS010000004.1"/>
</dbReference>
<comment type="caution">
    <text evidence="3">The sequence shown here is derived from an EMBL/GenBank/DDBJ whole genome shotgun (WGS) entry which is preliminary data.</text>
</comment>
<keyword evidence="2" id="KW-0472">Membrane</keyword>
<name>A0ABS1X052_9GAMM</name>
<organism evidence="3 4">
    <name type="scientific">Steroidobacter gossypii</name>
    <dbReference type="NCBI Taxonomy" id="2805490"/>
    <lineage>
        <taxon>Bacteria</taxon>
        <taxon>Pseudomonadati</taxon>
        <taxon>Pseudomonadota</taxon>
        <taxon>Gammaproteobacteria</taxon>
        <taxon>Steroidobacterales</taxon>
        <taxon>Steroidobacteraceae</taxon>
        <taxon>Steroidobacter</taxon>
    </lineage>
</organism>
<reference evidence="3 4" key="1">
    <citation type="journal article" date="2021" name="Int. J. Syst. Evol. Microbiol.">
        <title>Steroidobacter gossypii sp. nov., isolated from soil of cotton cropping field.</title>
        <authorList>
            <person name="Huang R."/>
            <person name="Yang S."/>
            <person name="Zhen C."/>
            <person name="Liu W."/>
        </authorList>
    </citation>
    <scope>NUCLEOTIDE SEQUENCE [LARGE SCALE GENOMIC DNA]</scope>
    <source>
        <strain evidence="3 4">S1-65</strain>
    </source>
</reference>
<proteinExistence type="predicted"/>
<evidence type="ECO:0000313" key="3">
    <source>
        <dbReference type="EMBL" id="MBM0106557.1"/>
    </source>
</evidence>
<dbReference type="Proteomes" id="UP000661077">
    <property type="component" value="Unassembled WGS sequence"/>
</dbReference>
<evidence type="ECO:0000256" key="1">
    <source>
        <dbReference type="SAM" id="MobiDB-lite"/>
    </source>
</evidence>
<dbReference type="EMBL" id="JAEVLS010000004">
    <property type="protein sequence ID" value="MBM0106557.1"/>
    <property type="molecule type" value="Genomic_DNA"/>
</dbReference>
<feature type="region of interest" description="Disordered" evidence="1">
    <location>
        <begin position="34"/>
        <end position="54"/>
    </location>
</feature>
<evidence type="ECO:0000313" key="4">
    <source>
        <dbReference type="Proteomes" id="UP000661077"/>
    </source>
</evidence>
<gene>
    <name evidence="3" type="ORF">JM946_17650</name>
</gene>
<evidence type="ECO:0000256" key="2">
    <source>
        <dbReference type="SAM" id="Phobius"/>
    </source>
</evidence>
<feature type="transmembrane region" description="Helical" evidence="2">
    <location>
        <begin position="6"/>
        <end position="24"/>
    </location>
</feature>
<keyword evidence="2" id="KW-0812">Transmembrane</keyword>
<accession>A0ABS1X052</accession>
<sequence length="383" mass="42281">MDSRWILGGSLALNAALIAILIFAKDGSDVSAVSREKTAATSPSDSRPPPAANTEELRSTLEQLRAKGIEPGLVKKFMVSLVQAEPAAPARAFWEPRFRQIATEEVARFEQQQRAEQTLTTLFGAEAQYDPAFAPVFLPLHKDFDFLSADKLRGLQALIAQANRTLASLPIEPGLSVKRSEVMAQLNAGVEQLLGADEFREYELRRSSIAQQLRELEFELDESEFRRMFAVYAEAQATRGESVVRITAHADDQTSSQVREILGEQRFRQYEMSQDPRYRVLSSLAASYRVPDANIVQAYALLRESDERAESLQRQGPVMALDARAKWAAAERTKNEQLRALLGEPAYAASAAVLATGVRSLAHASTVYPTNPARTAVPMGSKE</sequence>
<keyword evidence="2" id="KW-1133">Transmembrane helix</keyword>
<keyword evidence="4" id="KW-1185">Reference proteome</keyword>
<protein>
    <submittedName>
        <fullName evidence="3">Uncharacterized protein</fullName>
    </submittedName>
</protein>